<feature type="signal peptide" evidence="1">
    <location>
        <begin position="1"/>
        <end position="22"/>
    </location>
</feature>
<feature type="chain" id="PRO_5042120616" evidence="1">
    <location>
        <begin position="23"/>
        <end position="294"/>
    </location>
</feature>
<reference evidence="3" key="1">
    <citation type="submission" date="2023-05" db="EMBL/GenBank/DDBJ databases">
        <authorList>
            <person name="Zhang X."/>
        </authorList>
    </citation>
    <scope>NUCLEOTIDE SEQUENCE</scope>
    <source>
        <strain evidence="3">BD1B2-1</strain>
    </source>
</reference>
<evidence type="ECO:0000256" key="1">
    <source>
        <dbReference type="SAM" id="SignalP"/>
    </source>
</evidence>
<evidence type="ECO:0000313" key="3">
    <source>
        <dbReference type="EMBL" id="MDJ1501515.1"/>
    </source>
</evidence>
<feature type="domain" description="DUF6089" evidence="2">
    <location>
        <begin position="52"/>
        <end position="212"/>
    </location>
</feature>
<keyword evidence="1" id="KW-0732">Signal</keyword>
<protein>
    <submittedName>
        <fullName evidence="3">DUF6089 family protein</fullName>
    </submittedName>
</protein>
<organism evidence="3 4">
    <name type="scientific">Xanthocytophaga agilis</name>
    <dbReference type="NCBI Taxonomy" id="3048010"/>
    <lineage>
        <taxon>Bacteria</taxon>
        <taxon>Pseudomonadati</taxon>
        <taxon>Bacteroidota</taxon>
        <taxon>Cytophagia</taxon>
        <taxon>Cytophagales</taxon>
        <taxon>Rhodocytophagaceae</taxon>
        <taxon>Xanthocytophaga</taxon>
    </lineage>
</organism>
<accession>A0AAE3R1S6</accession>
<dbReference type="AlphaFoldDB" id="A0AAE3R1S6"/>
<dbReference type="RefSeq" id="WP_314510990.1">
    <property type="nucleotide sequence ID" value="NZ_JASJOU010000003.1"/>
</dbReference>
<sequence>MKYLLLFSCWCIGMVSPICLNAQTKKSGYFQNKQFGSNIDRSLKFTIGGGITSYSGDLNDVGERINTIFSGGILYKFAPHLSLKTEFSFYQLSGTDVGGKNWQRNLSFQSRNFEGYAGLMYELFDVENPMRGQGLIVNPYVWAGLGFTTVNPYTTLNNTTYYLRRFKTEDVSYSGATAVIPFGMGVRFEISRRIGFSLEGAYRFTFSDYLDDVSTTYVGSANITDNIRAQLADRGPEVNQPFREAGAQRGNANRKDGYATLMLKFEYLIWPFNKYGKPECPTSIKFTRKPFIKR</sequence>
<gene>
    <name evidence="3" type="ORF">QNI22_12690</name>
</gene>
<dbReference type="Pfam" id="PF19573">
    <property type="entry name" value="DUF6089"/>
    <property type="match status" value="1"/>
</dbReference>
<dbReference type="InterPro" id="IPR045743">
    <property type="entry name" value="DUF6089"/>
</dbReference>
<proteinExistence type="predicted"/>
<evidence type="ECO:0000313" key="4">
    <source>
        <dbReference type="Proteomes" id="UP001232063"/>
    </source>
</evidence>
<evidence type="ECO:0000259" key="2">
    <source>
        <dbReference type="Pfam" id="PF19573"/>
    </source>
</evidence>
<keyword evidence="4" id="KW-1185">Reference proteome</keyword>
<comment type="caution">
    <text evidence="3">The sequence shown here is derived from an EMBL/GenBank/DDBJ whole genome shotgun (WGS) entry which is preliminary data.</text>
</comment>
<name>A0AAE3R1S6_9BACT</name>
<dbReference type="Proteomes" id="UP001232063">
    <property type="component" value="Unassembled WGS sequence"/>
</dbReference>
<dbReference type="EMBL" id="JASJOU010000003">
    <property type="protein sequence ID" value="MDJ1501515.1"/>
    <property type="molecule type" value="Genomic_DNA"/>
</dbReference>